<dbReference type="SUPFAM" id="SSF50998">
    <property type="entry name" value="Quinoprotein alcohol dehydrogenase-like"/>
    <property type="match status" value="1"/>
</dbReference>
<evidence type="ECO:0000313" key="2">
    <source>
        <dbReference type="EMBL" id="CAK9043443.1"/>
    </source>
</evidence>
<protein>
    <submittedName>
        <fullName evidence="2">Uncharacterized protein</fullName>
    </submittedName>
</protein>
<feature type="region of interest" description="Disordered" evidence="1">
    <location>
        <begin position="107"/>
        <end position="126"/>
    </location>
</feature>
<accession>A0ABP0LXF9</accession>
<reference evidence="2 3" key="1">
    <citation type="submission" date="2024-02" db="EMBL/GenBank/DDBJ databases">
        <authorList>
            <person name="Chen Y."/>
            <person name="Shah S."/>
            <person name="Dougan E. K."/>
            <person name="Thang M."/>
            <person name="Chan C."/>
        </authorList>
    </citation>
    <scope>NUCLEOTIDE SEQUENCE [LARGE SCALE GENOMIC DNA]</scope>
</reference>
<sequence length="126" mass="13623">MARHPQLLWSVAFAPEGWHVAACHGAVGQSPSVVVYEVSTGRRLRRLGRHKDTPLALAFSPNGEFLVPWPPWSPKPPWSTTIVPRGGRASEVSGGMDQTLLVYEAKATGDDLPGGDADDAEERRLA</sequence>
<keyword evidence="3" id="KW-1185">Reference proteome</keyword>
<evidence type="ECO:0000313" key="3">
    <source>
        <dbReference type="Proteomes" id="UP001642484"/>
    </source>
</evidence>
<dbReference type="InterPro" id="IPR015943">
    <property type="entry name" value="WD40/YVTN_repeat-like_dom_sf"/>
</dbReference>
<proteinExistence type="predicted"/>
<evidence type="ECO:0000256" key="1">
    <source>
        <dbReference type="SAM" id="MobiDB-lite"/>
    </source>
</evidence>
<organism evidence="2 3">
    <name type="scientific">Durusdinium trenchii</name>
    <dbReference type="NCBI Taxonomy" id="1381693"/>
    <lineage>
        <taxon>Eukaryota</taxon>
        <taxon>Sar</taxon>
        <taxon>Alveolata</taxon>
        <taxon>Dinophyceae</taxon>
        <taxon>Suessiales</taxon>
        <taxon>Symbiodiniaceae</taxon>
        <taxon>Durusdinium</taxon>
    </lineage>
</organism>
<dbReference type="Proteomes" id="UP001642484">
    <property type="component" value="Unassembled WGS sequence"/>
</dbReference>
<name>A0ABP0LXF9_9DINO</name>
<dbReference type="EMBL" id="CAXAMN010014447">
    <property type="protein sequence ID" value="CAK9043443.1"/>
    <property type="molecule type" value="Genomic_DNA"/>
</dbReference>
<dbReference type="InterPro" id="IPR011047">
    <property type="entry name" value="Quinoprotein_ADH-like_sf"/>
</dbReference>
<gene>
    <name evidence="2" type="ORF">CCMP2556_LOCUS22991</name>
</gene>
<comment type="caution">
    <text evidence="2">The sequence shown here is derived from an EMBL/GenBank/DDBJ whole genome shotgun (WGS) entry which is preliminary data.</text>
</comment>
<dbReference type="Gene3D" id="2.130.10.10">
    <property type="entry name" value="YVTN repeat-like/Quinoprotein amine dehydrogenase"/>
    <property type="match status" value="1"/>
</dbReference>